<reference evidence="3 4" key="1">
    <citation type="submission" date="2017-01" db="EMBL/GenBank/DDBJ databases">
        <authorList>
            <person name="Mah S.A."/>
            <person name="Swanson W.J."/>
            <person name="Moy G.W."/>
            <person name="Vacquier V.D."/>
        </authorList>
    </citation>
    <scope>NUCLEOTIDE SEQUENCE [LARGE SCALE GENOMIC DNA]</scope>
    <source>
        <strain evidence="3 4">DSM 21219</strain>
    </source>
</reference>
<dbReference type="PANTHER" id="PTHR45138:SF24">
    <property type="entry name" value="DIGUANYLATE CYCLASE DGCC-RELATED"/>
    <property type="match status" value="1"/>
</dbReference>
<dbReference type="InterPro" id="IPR000160">
    <property type="entry name" value="GGDEF_dom"/>
</dbReference>
<dbReference type="GO" id="GO:0005886">
    <property type="term" value="C:plasma membrane"/>
    <property type="evidence" value="ECO:0007669"/>
    <property type="project" value="TreeGrafter"/>
</dbReference>
<dbReference type="EMBL" id="FTPS01000001">
    <property type="protein sequence ID" value="SIT85102.1"/>
    <property type="molecule type" value="Genomic_DNA"/>
</dbReference>
<dbReference type="RefSeq" id="WP_076649920.1">
    <property type="nucleotide sequence ID" value="NZ_FTPS01000001.1"/>
</dbReference>
<dbReference type="Proteomes" id="UP000192455">
    <property type="component" value="Unassembled WGS sequence"/>
</dbReference>
<sequence>MTGEISLPRGALDLLCPMHALLDGEGRFRHAGPALLRLGGGGLVGQRFLDVFAVTRPRGVDHHALLRAPMRLQLELRDHPDTTLRGIAMPVADGAVVNLGFGISVRDAVRVHGLGGSDFAPTDPTVEMLYLLEAKSAAMGAAKRLALRLEDARAEAEERALSDPLTGLANRRALDLALARMGAAGEGVSVMQLDLDRFKTVNDTMGHAAGDEVLRQTAQIMANAIRGDDMVARLGGDEFVLVFKEITAPSRLAAIARRLISALERPIPLAGGEIRISASIGIARAAAAEPWLPARLLGMADHALYRAKRAGRGRYFLHGPITGTGGGTGGTDTLQVRE</sequence>
<organism evidence="3 4">
    <name type="scientific">Pontibaca methylaminivorans</name>
    <dbReference type="NCBI Taxonomy" id="515897"/>
    <lineage>
        <taxon>Bacteria</taxon>
        <taxon>Pseudomonadati</taxon>
        <taxon>Pseudomonadota</taxon>
        <taxon>Alphaproteobacteria</taxon>
        <taxon>Rhodobacterales</taxon>
        <taxon>Roseobacteraceae</taxon>
        <taxon>Pontibaca</taxon>
    </lineage>
</organism>
<dbReference type="Gene3D" id="3.30.70.270">
    <property type="match status" value="1"/>
</dbReference>
<protein>
    <recommendedName>
        <fullName evidence="1">diguanylate cyclase</fullName>
        <ecNumber evidence="1">2.7.7.65</ecNumber>
    </recommendedName>
</protein>
<dbReference type="SMART" id="SM00267">
    <property type="entry name" value="GGDEF"/>
    <property type="match status" value="1"/>
</dbReference>
<dbReference type="GO" id="GO:0052621">
    <property type="term" value="F:diguanylate cyclase activity"/>
    <property type="evidence" value="ECO:0007669"/>
    <property type="project" value="UniProtKB-EC"/>
</dbReference>
<dbReference type="STRING" id="515897.SAMN05421849_2250"/>
<dbReference type="CDD" id="cd01949">
    <property type="entry name" value="GGDEF"/>
    <property type="match status" value="1"/>
</dbReference>
<dbReference type="Pfam" id="PF00990">
    <property type="entry name" value="GGDEF"/>
    <property type="match status" value="1"/>
</dbReference>
<dbReference type="NCBIfam" id="TIGR00254">
    <property type="entry name" value="GGDEF"/>
    <property type="match status" value="1"/>
</dbReference>
<dbReference type="InterPro" id="IPR029787">
    <property type="entry name" value="Nucleotide_cyclase"/>
</dbReference>
<evidence type="ECO:0000259" key="2">
    <source>
        <dbReference type="PROSITE" id="PS50887"/>
    </source>
</evidence>
<dbReference type="SUPFAM" id="SSF55073">
    <property type="entry name" value="Nucleotide cyclase"/>
    <property type="match status" value="1"/>
</dbReference>
<dbReference type="PROSITE" id="PS50887">
    <property type="entry name" value="GGDEF"/>
    <property type="match status" value="1"/>
</dbReference>
<keyword evidence="4" id="KW-1185">Reference proteome</keyword>
<dbReference type="AlphaFoldDB" id="A0A1R3X6J8"/>
<dbReference type="EC" id="2.7.7.65" evidence="1"/>
<dbReference type="GO" id="GO:1902201">
    <property type="term" value="P:negative regulation of bacterial-type flagellum-dependent cell motility"/>
    <property type="evidence" value="ECO:0007669"/>
    <property type="project" value="TreeGrafter"/>
</dbReference>
<feature type="domain" description="GGDEF" evidence="2">
    <location>
        <begin position="186"/>
        <end position="320"/>
    </location>
</feature>
<gene>
    <name evidence="3" type="ORF">SAMN05421849_2250</name>
</gene>
<evidence type="ECO:0000313" key="3">
    <source>
        <dbReference type="EMBL" id="SIT85102.1"/>
    </source>
</evidence>
<dbReference type="InterPro" id="IPR043128">
    <property type="entry name" value="Rev_trsase/Diguanyl_cyclase"/>
</dbReference>
<accession>A0A1R3X6J8</accession>
<dbReference type="PANTHER" id="PTHR45138">
    <property type="entry name" value="REGULATORY COMPONENTS OF SENSORY TRANSDUCTION SYSTEM"/>
    <property type="match status" value="1"/>
</dbReference>
<dbReference type="InterPro" id="IPR050469">
    <property type="entry name" value="Diguanylate_Cyclase"/>
</dbReference>
<evidence type="ECO:0000256" key="1">
    <source>
        <dbReference type="ARBA" id="ARBA00012528"/>
    </source>
</evidence>
<name>A0A1R3X6J8_9RHOB</name>
<evidence type="ECO:0000313" key="4">
    <source>
        <dbReference type="Proteomes" id="UP000192455"/>
    </source>
</evidence>
<dbReference type="GO" id="GO:0043709">
    <property type="term" value="P:cell adhesion involved in single-species biofilm formation"/>
    <property type="evidence" value="ECO:0007669"/>
    <property type="project" value="TreeGrafter"/>
</dbReference>
<proteinExistence type="predicted"/>